<dbReference type="Gene3D" id="1.25.40.10">
    <property type="entry name" value="Tetratricopeptide repeat domain"/>
    <property type="match status" value="2"/>
</dbReference>
<dbReference type="Proteomes" id="UP000009096">
    <property type="component" value="Chromosome 1"/>
</dbReference>
<evidence type="ECO:0000313" key="2">
    <source>
        <dbReference type="Proteomes" id="UP000009096"/>
    </source>
</evidence>
<keyword evidence="2" id="KW-1185">Reference proteome</keyword>
<sequence length="262" mass="29544">MAVSKLRDLISHLSSADSLRPDFLGRLGYLYSDKLFYNYKLEDLKMALEVHQECLSLAGDNVVERANWLRHLGCSKLAAYREFKDENDLQESIKLLEQAKDQNLHDKEVLPGLASAYRFKCMITRDIKDIDDAIELYISSPLPDAYRIRFELAKAPEDVRLAITNLEKALELARKELEVSDVVQIIQSLANCYLAMYHDGGTLADVEQAIRYAQDAAGVEAQEASQVVNVTGLLGLCYTTKYKVTQCEDDLLKAIEADESDL</sequence>
<evidence type="ECO:0000313" key="1">
    <source>
        <dbReference type="EMBL" id="EWG35925.1"/>
    </source>
</evidence>
<dbReference type="EMBL" id="CM000578">
    <property type="protein sequence ID" value="EWG35925.1"/>
    <property type="molecule type" value="Genomic_DNA"/>
</dbReference>
<dbReference type="InterPro" id="IPR011990">
    <property type="entry name" value="TPR-like_helical_dom_sf"/>
</dbReference>
<name>W7LK64_GIBM7</name>
<reference evidence="1 2" key="1">
    <citation type="journal article" date="2010" name="Nature">
        <title>Comparative genomics reveals mobile pathogenicity chromosomes in Fusarium.</title>
        <authorList>
            <person name="Ma L.J."/>
            <person name="van der Does H.C."/>
            <person name="Borkovich K.A."/>
            <person name="Coleman J.J."/>
            <person name="Daboussi M.J."/>
            <person name="Di Pietro A."/>
            <person name="Dufresne M."/>
            <person name="Freitag M."/>
            <person name="Grabherr M."/>
            <person name="Henrissat B."/>
            <person name="Houterman P.M."/>
            <person name="Kang S."/>
            <person name="Shim W.B."/>
            <person name="Woloshuk C."/>
            <person name="Xie X."/>
            <person name="Xu J.R."/>
            <person name="Antoniw J."/>
            <person name="Baker S.E."/>
            <person name="Bluhm B.H."/>
            <person name="Breakspear A."/>
            <person name="Brown D.W."/>
            <person name="Butchko R.A."/>
            <person name="Chapman S."/>
            <person name="Coulson R."/>
            <person name="Coutinho P.M."/>
            <person name="Danchin E.G."/>
            <person name="Diener A."/>
            <person name="Gale L.R."/>
            <person name="Gardiner D.M."/>
            <person name="Goff S."/>
            <person name="Hammond-Kosack K.E."/>
            <person name="Hilburn K."/>
            <person name="Hua-Van A."/>
            <person name="Jonkers W."/>
            <person name="Kazan K."/>
            <person name="Kodira C.D."/>
            <person name="Koehrsen M."/>
            <person name="Kumar L."/>
            <person name="Lee Y.H."/>
            <person name="Li L."/>
            <person name="Manners J.M."/>
            <person name="Miranda-Saavedra D."/>
            <person name="Mukherjee M."/>
            <person name="Park G."/>
            <person name="Park J."/>
            <person name="Park S.Y."/>
            <person name="Proctor R.H."/>
            <person name="Regev A."/>
            <person name="Ruiz-Roldan M.C."/>
            <person name="Sain D."/>
            <person name="Sakthikumar S."/>
            <person name="Sykes S."/>
            <person name="Schwartz D.C."/>
            <person name="Turgeon B.G."/>
            <person name="Wapinski I."/>
            <person name="Yoder O."/>
            <person name="Young S."/>
            <person name="Zeng Q."/>
            <person name="Zhou S."/>
            <person name="Galagan J."/>
            <person name="Cuomo C.A."/>
            <person name="Kistler H.C."/>
            <person name="Rep M."/>
        </authorList>
    </citation>
    <scope>NUCLEOTIDE SEQUENCE [LARGE SCALE GENOMIC DNA]</scope>
    <source>
        <strain evidence="2">M3125 / FGSC 7600</strain>
    </source>
</reference>
<dbReference type="SUPFAM" id="SSF81901">
    <property type="entry name" value="HCP-like"/>
    <property type="match status" value="1"/>
</dbReference>
<dbReference type="STRING" id="334819.W7LK64"/>
<protein>
    <submittedName>
        <fullName evidence="1">Uncharacterized protein</fullName>
    </submittedName>
</protein>
<gene>
    <name evidence="1" type="ORF">FVEG_00111</name>
</gene>
<dbReference type="GeneID" id="30058504"/>
<proteinExistence type="predicted"/>
<dbReference type="OrthoDB" id="9991317at2759"/>
<dbReference type="VEuPathDB" id="FungiDB:FVEG_00111"/>
<dbReference type="AlphaFoldDB" id="W7LK64"/>
<dbReference type="RefSeq" id="XP_018742116.1">
    <property type="nucleotide sequence ID" value="XM_018886545.1"/>
</dbReference>
<organism evidence="1 2">
    <name type="scientific">Gibberella moniliformis (strain M3125 / FGSC 7600)</name>
    <name type="common">Maize ear and stalk rot fungus</name>
    <name type="synonym">Fusarium verticillioides</name>
    <dbReference type="NCBI Taxonomy" id="334819"/>
    <lineage>
        <taxon>Eukaryota</taxon>
        <taxon>Fungi</taxon>
        <taxon>Dikarya</taxon>
        <taxon>Ascomycota</taxon>
        <taxon>Pezizomycotina</taxon>
        <taxon>Sordariomycetes</taxon>
        <taxon>Hypocreomycetidae</taxon>
        <taxon>Hypocreales</taxon>
        <taxon>Nectriaceae</taxon>
        <taxon>Fusarium</taxon>
        <taxon>Fusarium fujikuroi species complex</taxon>
    </lineage>
</organism>
<accession>W7LK64</accession>
<dbReference type="EMBL" id="DS022242">
    <property type="protein sequence ID" value="EWG35925.1"/>
    <property type="molecule type" value="Genomic_DNA"/>
</dbReference>
<dbReference type="KEGG" id="fvr:FVEG_00111"/>